<gene>
    <name evidence="5" type="ORF">KP509_24G028600</name>
</gene>
<name>A0A8T2RW45_CERRI</name>
<dbReference type="EMBL" id="CM035429">
    <property type="protein sequence ID" value="KAH7299774.1"/>
    <property type="molecule type" value="Genomic_DNA"/>
</dbReference>
<evidence type="ECO:0000256" key="2">
    <source>
        <dbReference type="ARBA" id="ARBA00023163"/>
    </source>
</evidence>
<evidence type="ECO:0000256" key="1">
    <source>
        <dbReference type="ARBA" id="ARBA00023015"/>
    </source>
</evidence>
<keyword evidence="2" id="KW-0804">Transcription</keyword>
<dbReference type="EMBL" id="CM035429">
    <property type="protein sequence ID" value="KAH7299775.1"/>
    <property type="molecule type" value="Genomic_DNA"/>
</dbReference>
<dbReference type="Proteomes" id="UP000825935">
    <property type="component" value="Chromosome 24"/>
</dbReference>
<dbReference type="SMART" id="SM00353">
    <property type="entry name" value="HLH"/>
    <property type="match status" value="1"/>
</dbReference>
<keyword evidence="1" id="KW-0805">Transcription regulation</keyword>
<comment type="caution">
    <text evidence="5">The sequence shown here is derived from an EMBL/GenBank/DDBJ whole genome shotgun (WGS) entry which is preliminary data.</text>
</comment>
<protein>
    <recommendedName>
        <fullName evidence="4">BHLH domain-containing protein</fullName>
    </recommendedName>
</protein>
<dbReference type="PANTHER" id="PTHR36066:SF2">
    <property type="entry name" value="TRANSCRIPTION FACTOR BHLH145"/>
    <property type="match status" value="1"/>
</dbReference>
<feature type="compositionally biased region" description="Basic and acidic residues" evidence="3">
    <location>
        <begin position="230"/>
        <end position="242"/>
    </location>
</feature>
<dbReference type="PROSITE" id="PS50888">
    <property type="entry name" value="BHLH"/>
    <property type="match status" value="1"/>
</dbReference>
<feature type="region of interest" description="Disordered" evidence="3">
    <location>
        <begin position="218"/>
        <end position="242"/>
    </location>
</feature>
<organism evidence="5 6">
    <name type="scientific">Ceratopteris richardii</name>
    <name type="common">Triangle waterfern</name>
    <dbReference type="NCBI Taxonomy" id="49495"/>
    <lineage>
        <taxon>Eukaryota</taxon>
        <taxon>Viridiplantae</taxon>
        <taxon>Streptophyta</taxon>
        <taxon>Embryophyta</taxon>
        <taxon>Tracheophyta</taxon>
        <taxon>Polypodiopsida</taxon>
        <taxon>Polypodiidae</taxon>
        <taxon>Polypodiales</taxon>
        <taxon>Pteridineae</taxon>
        <taxon>Pteridaceae</taxon>
        <taxon>Parkerioideae</taxon>
        <taxon>Ceratopteris</taxon>
    </lineage>
</organism>
<dbReference type="CDD" id="cd11393">
    <property type="entry name" value="bHLH_AtbHLH_like"/>
    <property type="match status" value="1"/>
</dbReference>
<evidence type="ECO:0000256" key="3">
    <source>
        <dbReference type="SAM" id="MobiDB-lite"/>
    </source>
</evidence>
<dbReference type="AlphaFoldDB" id="A0A8T2RW45"/>
<keyword evidence="6" id="KW-1185">Reference proteome</keyword>
<evidence type="ECO:0000313" key="6">
    <source>
        <dbReference type="Proteomes" id="UP000825935"/>
    </source>
</evidence>
<feature type="domain" description="BHLH" evidence="4">
    <location>
        <begin position="289"/>
        <end position="338"/>
    </location>
</feature>
<dbReference type="SUPFAM" id="SSF47459">
    <property type="entry name" value="HLH, helix-loop-helix DNA-binding domain"/>
    <property type="match status" value="1"/>
</dbReference>
<sequence length="359" mass="39931">MRTGIESEGGAAPLDKVLSGDLQFQSSKPHLKRFVMFDRSNGKDRVFFHPAVAKDLFGSGYAHNWDAKGINQVNEVETVCSTSIPMIYNQIVEEAFASLHNVRFNRQNHAVEGNSGVLLPDMLISPQNPRVPEAMVGRGLIHDLQGVPNTPAAFETLVCEEKSKVFAVLPSAADLLDCAHCTISSVFSDSVSSHISCPKRIDTDESEAMQDNTEDLDALLSSDDDDDEDIRSTGHSPDDLLEKDWIHDTDDEYDVQQYPCKRRRISDDLQVQSNVEVVSAGQDCKGAGKLLTEWDHSGGSRRQKIKSRLRALRRMIPGGAALDTAFVLDMTIRYVRSLRDRVNQLEAMRIQSQSHVLYS</sequence>
<reference evidence="5" key="1">
    <citation type="submission" date="2021-08" db="EMBL/GenBank/DDBJ databases">
        <title>WGS assembly of Ceratopteris richardii.</title>
        <authorList>
            <person name="Marchant D.B."/>
            <person name="Chen G."/>
            <person name="Jenkins J."/>
            <person name="Shu S."/>
            <person name="Leebens-Mack J."/>
            <person name="Grimwood J."/>
            <person name="Schmutz J."/>
            <person name="Soltis P."/>
            <person name="Soltis D."/>
            <person name="Chen Z.-H."/>
        </authorList>
    </citation>
    <scope>NUCLEOTIDE SEQUENCE</scope>
    <source>
        <strain evidence="5">Whitten #5841</strain>
        <tissue evidence="5">Leaf</tissue>
    </source>
</reference>
<dbReference type="InterPro" id="IPR036638">
    <property type="entry name" value="HLH_DNA-bd_sf"/>
</dbReference>
<dbReference type="OrthoDB" id="1921805at2759"/>
<feature type="compositionally biased region" description="Acidic residues" evidence="3">
    <location>
        <begin position="218"/>
        <end position="229"/>
    </location>
</feature>
<dbReference type="InterPro" id="IPR045239">
    <property type="entry name" value="bHLH95_bHLH"/>
</dbReference>
<dbReference type="PANTHER" id="PTHR36066">
    <property type="entry name" value="TRANSCRIPTION FACTOR BHLH145"/>
    <property type="match status" value="1"/>
</dbReference>
<dbReference type="Gene3D" id="4.10.280.10">
    <property type="entry name" value="Helix-loop-helix DNA-binding domain"/>
    <property type="match status" value="1"/>
</dbReference>
<dbReference type="Pfam" id="PF00010">
    <property type="entry name" value="HLH"/>
    <property type="match status" value="1"/>
</dbReference>
<accession>A0A8T2RW45</accession>
<dbReference type="InterPro" id="IPR011598">
    <property type="entry name" value="bHLH_dom"/>
</dbReference>
<dbReference type="GO" id="GO:0046983">
    <property type="term" value="F:protein dimerization activity"/>
    <property type="evidence" value="ECO:0007669"/>
    <property type="project" value="InterPro"/>
</dbReference>
<evidence type="ECO:0000259" key="4">
    <source>
        <dbReference type="PROSITE" id="PS50888"/>
    </source>
</evidence>
<dbReference type="InterPro" id="IPR037546">
    <property type="entry name" value="SAC51-like"/>
</dbReference>
<evidence type="ECO:0000313" key="5">
    <source>
        <dbReference type="EMBL" id="KAH7299775.1"/>
    </source>
</evidence>
<proteinExistence type="predicted"/>